<dbReference type="EMBL" id="JABFUD020000017">
    <property type="protein sequence ID" value="KAI5067134.1"/>
    <property type="molecule type" value="Genomic_DNA"/>
</dbReference>
<organism evidence="1 2">
    <name type="scientific">Adiantum capillus-veneris</name>
    <name type="common">Maidenhair fern</name>
    <dbReference type="NCBI Taxonomy" id="13818"/>
    <lineage>
        <taxon>Eukaryota</taxon>
        <taxon>Viridiplantae</taxon>
        <taxon>Streptophyta</taxon>
        <taxon>Embryophyta</taxon>
        <taxon>Tracheophyta</taxon>
        <taxon>Polypodiopsida</taxon>
        <taxon>Polypodiidae</taxon>
        <taxon>Polypodiales</taxon>
        <taxon>Pteridineae</taxon>
        <taxon>Pteridaceae</taxon>
        <taxon>Vittarioideae</taxon>
        <taxon>Adiantum</taxon>
    </lineage>
</organism>
<evidence type="ECO:0000313" key="1">
    <source>
        <dbReference type="EMBL" id="KAI5067134.1"/>
    </source>
</evidence>
<reference evidence="1" key="1">
    <citation type="submission" date="2021-01" db="EMBL/GenBank/DDBJ databases">
        <title>Adiantum capillus-veneris genome.</title>
        <authorList>
            <person name="Fang Y."/>
            <person name="Liao Q."/>
        </authorList>
    </citation>
    <scope>NUCLEOTIDE SEQUENCE</scope>
    <source>
        <strain evidence="1">H3</strain>
        <tissue evidence="1">Leaf</tissue>
    </source>
</reference>
<evidence type="ECO:0000313" key="2">
    <source>
        <dbReference type="Proteomes" id="UP000886520"/>
    </source>
</evidence>
<keyword evidence="2" id="KW-1185">Reference proteome</keyword>
<dbReference type="AlphaFoldDB" id="A0A9D4Z9W7"/>
<name>A0A9D4Z9W7_ADICA</name>
<proteinExistence type="predicted"/>
<dbReference type="Proteomes" id="UP000886520">
    <property type="component" value="Chromosome 17"/>
</dbReference>
<protein>
    <submittedName>
        <fullName evidence="1">Uncharacterized protein</fullName>
    </submittedName>
</protein>
<comment type="caution">
    <text evidence="1">The sequence shown here is derived from an EMBL/GenBank/DDBJ whole genome shotgun (WGS) entry which is preliminary data.</text>
</comment>
<accession>A0A9D4Z9W7</accession>
<gene>
    <name evidence="1" type="ORF">GOP47_0017662</name>
</gene>
<sequence>MRSSKGRIFFEILLCMGQSDKARCLLALGWKIICASLITLKDEEFSMVVSCFLKLSICNYGISVIFRGCDTWLTLTS</sequence>